<evidence type="ECO:0000256" key="2">
    <source>
        <dbReference type="ARBA" id="ARBA00022827"/>
    </source>
</evidence>
<keyword evidence="7" id="KW-1185">Reference proteome</keyword>
<dbReference type="GO" id="GO:0071949">
    <property type="term" value="F:FAD binding"/>
    <property type="evidence" value="ECO:0007669"/>
    <property type="project" value="InterPro"/>
</dbReference>
<protein>
    <recommendedName>
        <fullName evidence="4">FAD-binding domain-containing protein</fullName>
    </recommendedName>
</protein>
<reference evidence="5" key="2">
    <citation type="submission" date="2010-07" db="EMBL/GenBank/DDBJ databases">
        <authorList>
            <consortium name="The Broad Institute Genome Sequencing Platform"/>
            <consortium name="Broad Institute Genome Sequencing Center for Infectious Disease"/>
            <person name="Ma L.-J."/>
            <person name="Dead R."/>
            <person name="Young S."/>
            <person name="Zeng Q."/>
            <person name="Koehrsen M."/>
            <person name="Alvarado L."/>
            <person name="Berlin A."/>
            <person name="Chapman S.B."/>
            <person name="Chen Z."/>
            <person name="Freedman E."/>
            <person name="Gellesch M."/>
            <person name="Goldberg J."/>
            <person name="Griggs A."/>
            <person name="Gujja S."/>
            <person name="Heilman E.R."/>
            <person name="Heiman D."/>
            <person name="Hepburn T."/>
            <person name="Howarth C."/>
            <person name="Jen D."/>
            <person name="Larson L."/>
            <person name="Mehta T."/>
            <person name="Neiman D."/>
            <person name="Pearson M."/>
            <person name="Roberts A."/>
            <person name="Saif S."/>
            <person name="Shea T."/>
            <person name="Shenoy N."/>
            <person name="Sisk P."/>
            <person name="Stolte C."/>
            <person name="Sykes S."/>
            <person name="Walk T."/>
            <person name="White J."/>
            <person name="Yandava C."/>
            <person name="Haas B."/>
            <person name="Nusbaum C."/>
            <person name="Birren B."/>
        </authorList>
    </citation>
    <scope>NUCLEOTIDE SEQUENCE</scope>
    <source>
        <strain evidence="5">R3-111a-1</strain>
    </source>
</reference>
<keyword evidence="2" id="KW-0274">FAD</keyword>
<dbReference type="GO" id="GO:0016491">
    <property type="term" value="F:oxidoreductase activity"/>
    <property type="evidence" value="ECO:0007669"/>
    <property type="project" value="UniProtKB-KW"/>
</dbReference>
<dbReference type="InterPro" id="IPR036188">
    <property type="entry name" value="FAD/NAD-bd_sf"/>
</dbReference>
<evidence type="ECO:0000256" key="3">
    <source>
        <dbReference type="ARBA" id="ARBA00023002"/>
    </source>
</evidence>
<organism evidence="5">
    <name type="scientific">Gaeumannomyces tritici (strain R3-111a-1)</name>
    <name type="common">Wheat and barley take-all root rot fungus</name>
    <name type="synonym">Gaeumannomyces graminis var. tritici</name>
    <dbReference type="NCBI Taxonomy" id="644352"/>
    <lineage>
        <taxon>Eukaryota</taxon>
        <taxon>Fungi</taxon>
        <taxon>Dikarya</taxon>
        <taxon>Ascomycota</taxon>
        <taxon>Pezizomycotina</taxon>
        <taxon>Sordariomycetes</taxon>
        <taxon>Sordariomycetidae</taxon>
        <taxon>Magnaporthales</taxon>
        <taxon>Magnaporthaceae</taxon>
        <taxon>Gaeumannomyces</taxon>
    </lineage>
</organism>
<evidence type="ECO:0000313" key="7">
    <source>
        <dbReference type="Proteomes" id="UP000006039"/>
    </source>
</evidence>
<reference evidence="6" key="4">
    <citation type="journal article" date="2015" name="G3 (Bethesda)">
        <title>Genome sequences of three phytopathogenic species of the Magnaporthaceae family of fungi.</title>
        <authorList>
            <person name="Okagaki L.H."/>
            <person name="Nunes C.C."/>
            <person name="Sailsbery J."/>
            <person name="Clay B."/>
            <person name="Brown D."/>
            <person name="John T."/>
            <person name="Oh Y."/>
            <person name="Young N."/>
            <person name="Fitzgerald M."/>
            <person name="Haas B.J."/>
            <person name="Zeng Q."/>
            <person name="Young S."/>
            <person name="Adiconis X."/>
            <person name="Fan L."/>
            <person name="Levin J.Z."/>
            <person name="Mitchell T.K."/>
            <person name="Okubara P.A."/>
            <person name="Farman M.L."/>
            <person name="Kohn L.M."/>
            <person name="Birren B."/>
            <person name="Ma L.-J."/>
            <person name="Dean R.A."/>
        </authorList>
    </citation>
    <scope>NUCLEOTIDE SEQUENCE</scope>
    <source>
        <strain evidence="6">R3-111a-1</strain>
    </source>
</reference>
<keyword evidence="1" id="KW-0285">Flavoprotein</keyword>
<evidence type="ECO:0000313" key="6">
    <source>
        <dbReference type="EnsemblFungi" id="EJT81586"/>
    </source>
</evidence>
<reference evidence="6" key="5">
    <citation type="submission" date="2018-04" db="UniProtKB">
        <authorList>
            <consortium name="EnsemblFungi"/>
        </authorList>
    </citation>
    <scope>IDENTIFICATION</scope>
    <source>
        <strain evidence="6">R3-111a-1</strain>
    </source>
</reference>
<dbReference type="OrthoDB" id="1716816at2759"/>
<dbReference type="InterPro" id="IPR002938">
    <property type="entry name" value="FAD-bd"/>
</dbReference>
<reference evidence="7" key="1">
    <citation type="submission" date="2010-07" db="EMBL/GenBank/DDBJ databases">
        <title>The genome sequence of Gaeumannomyces graminis var. tritici strain R3-111a-1.</title>
        <authorList>
            <consortium name="The Broad Institute Genome Sequencing Platform"/>
            <person name="Ma L.-J."/>
            <person name="Dead R."/>
            <person name="Young S."/>
            <person name="Zeng Q."/>
            <person name="Koehrsen M."/>
            <person name="Alvarado L."/>
            <person name="Berlin A."/>
            <person name="Chapman S.B."/>
            <person name="Chen Z."/>
            <person name="Freedman E."/>
            <person name="Gellesch M."/>
            <person name="Goldberg J."/>
            <person name="Griggs A."/>
            <person name="Gujja S."/>
            <person name="Heilman E.R."/>
            <person name="Heiman D."/>
            <person name="Hepburn T."/>
            <person name="Howarth C."/>
            <person name="Jen D."/>
            <person name="Larson L."/>
            <person name="Mehta T."/>
            <person name="Neiman D."/>
            <person name="Pearson M."/>
            <person name="Roberts A."/>
            <person name="Saif S."/>
            <person name="Shea T."/>
            <person name="Shenoy N."/>
            <person name="Sisk P."/>
            <person name="Stolte C."/>
            <person name="Sykes S."/>
            <person name="Walk T."/>
            <person name="White J."/>
            <person name="Yandava C."/>
            <person name="Haas B."/>
            <person name="Nusbaum C."/>
            <person name="Birren B."/>
        </authorList>
    </citation>
    <scope>NUCLEOTIDE SEQUENCE [LARGE SCALE GENOMIC DNA]</scope>
    <source>
        <strain evidence="7">R3-111a-1</strain>
    </source>
</reference>
<dbReference type="Proteomes" id="UP000006039">
    <property type="component" value="Unassembled WGS sequence"/>
</dbReference>
<dbReference type="EnsemblFungi" id="EJT81586">
    <property type="protein sequence ID" value="EJT81586"/>
    <property type="gene ID" value="GGTG_01564"/>
</dbReference>
<dbReference type="GeneID" id="20342022"/>
<dbReference type="Pfam" id="PF01494">
    <property type="entry name" value="FAD_binding_3"/>
    <property type="match status" value="1"/>
</dbReference>
<sequence length="78" mass="8295">MAPSILETSTDDRISLSQDGYECSDRLTLLRSNPEAPTECQVCVVGAGPAGLMLATNLARYGIKVQVIDDRADQTPVG</sequence>
<name>J8UNZ7_GAET3</name>
<feature type="domain" description="FAD-binding" evidence="4">
    <location>
        <begin position="39"/>
        <end position="76"/>
    </location>
</feature>
<dbReference type="Gene3D" id="3.50.50.60">
    <property type="entry name" value="FAD/NAD(P)-binding domain"/>
    <property type="match status" value="1"/>
</dbReference>
<accession>J8UNZ7</accession>
<dbReference type="SUPFAM" id="SSF51971">
    <property type="entry name" value="Nucleotide-binding domain"/>
    <property type="match status" value="1"/>
</dbReference>
<reference evidence="5" key="3">
    <citation type="submission" date="2010-09" db="EMBL/GenBank/DDBJ databases">
        <title>Annotation of Gaeumannomyces graminis var. tritici R3-111a-1.</title>
        <authorList>
            <consortium name="The Broad Institute Genome Sequencing Platform"/>
            <person name="Ma L.-J."/>
            <person name="Dead R."/>
            <person name="Young S.K."/>
            <person name="Zeng Q."/>
            <person name="Gargeya S."/>
            <person name="Fitzgerald M."/>
            <person name="Haas B."/>
            <person name="Abouelleil A."/>
            <person name="Alvarado L."/>
            <person name="Arachchi H.M."/>
            <person name="Berlin A."/>
            <person name="Brown A."/>
            <person name="Chapman S.B."/>
            <person name="Chen Z."/>
            <person name="Dunbar C."/>
            <person name="Freedman E."/>
            <person name="Gearin G."/>
            <person name="Gellesch M."/>
            <person name="Goldberg J."/>
            <person name="Griggs A."/>
            <person name="Gujja S."/>
            <person name="Heiman D."/>
            <person name="Howarth C."/>
            <person name="Larson L."/>
            <person name="Lui A."/>
            <person name="MacDonald P.J.P."/>
            <person name="Mehta T."/>
            <person name="Montmayeur A."/>
            <person name="Murphy C."/>
            <person name="Neiman D."/>
            <person name="Pearson M."/>
            <person name="Priest M."/>
            <person name="Roberts A."/>
            <person name="Saif S."/>
            <person name="Shea T."/>
            <person name="Shenoy N."/>
            <person name="Sisk P."/>
            <person name="Stolte C."/>
            <person name="Sykes S."/>
            <person name="Yandava C."/>
            <person name="Wortman J."/>
            <person name="Nusbaum C."/>
            <person name="Birren B."/>
        </authorList>
    </citation>
    <scope>NUCLEOTIDE SEQUENCE</scope>
    <source>
        <strain evidence="5">R3-111a-1</strain>
    </source>
</reference>
<dbReference type="EMBL" id="GL385395">
    <property type="protein sequence ID" value="EJT81586.1"/>
    <property type="molecule type" value="Genomic_DNA"/>
</dbReference>
<feature type="non-terminal residue" evidence="5">
    <location>
        <position position="78"/>
    </location>
</feature>
<dbReference type="RefSeq" id="XP_009217595.1">
    <property type="nucleotide sequence ID" value="XM_009219331.1"/>
</dbReference>
<proteinExistence type="predicted"/>
<dbReference type="VEuPathDB" id="FungiDB:GGTG_01564"/>
<keyword evidence="3" id="KW-0560">Oxidoreductase</keyword>
<dbReference type="STRING" id="644352.J8UNZ7"/>
<gene>
    <name evidence="6" type="primary">20342022</name>
    <name evidence="5" type="ORF">GGTG_01564</name>
</gene>
<evidence type="ECO:0000256" key="1">
    <source>
        <dbReference type="ARBA" id="ARBA00022630"/>
    </source>
</evidence>
<evidence type="ECO:0000259" key="4">
    <source>
        <dbReference type="Pfam" id="PF01494"/>
    </source>
</evidence>
<evidence type="ECO:0000313" key="5">
    <source>
        <dbReference type="EMBL" id="EJT81586.1"/>
    </source>
</evidence>
<dbReference type="AlphaFoldDB" id="J8UNZ7"/>